<name>A0ABS9YSC6_9MYCO</name>
<sequence>MDPLAGEALDSWLAAIADRTQTAWSDMLAALRPTASDATTGHSLQRNWVVYLRPDEAANIAAATGVDPAVIGAMTLARYEGTALMIDKARRCVTRAFPWARARHARYCPCCLADTTGRWQLQWRLGWAFACTVHRCLLVDTCPDCGQTQKLNPHVGEDIPQLARCATRAPHGSGGPSARCDGDLTTAEVTSLAGDHPALLAQQTLLDIISADRASFGVYAAQPTVSRGALADIRAVASRVLAYASQEDIAERLPDDLATAYEQVRSSPLGSGQSPNPANKPGMAAPTRAATAAVGVTIALSILGAPDIEAAGAALRWIVHRGRRNGVAVNTTTAPEWGRGVSTTLTAVQLNALAPFMKPSDQLRYRTATAIPSNPPQGDSNAERLAHQLPSMFWPAWSLRFTVPPCSPLQMRPALSAAMMLVGTKLNLTAAAHRTGSAVTAAGVSRSLHFLSNDPRWADSLIALARLGDYLRNRAVID</sequence>
<dbReference type="Pfam" id="PF06527">
    <property type="entry name" value="TniQ"/>
    <property type="match status" value="1"/>
</dbReference>
<reference evidence="3" key="1">
    <citation type="journal article" date="2022" name="ISME J.">
        <title>Identification of active gaseous-alkane degraders at natural gas seeps.</title>
        <authorList>
            <person name="Farhan Ul Haque M."/>
            <person name="Hernandez M."/>
            <person name="Crombie A.T."/>
            <person name="Murrell J.C."/>
        </authorList>
    </citation>
    <scope>NUCLEOTIDE SEQUENCE</scope>
    <source>
        <strain evidence="3">ANDR5</strain>
    </source>
</reference>
<keyword evidence="4" id="KW-1185">Reference proteome</keyword>
<accession>A0ABS9YSC6</accession>
<comment type="caution">
    <text evidence="3">The sequence shown here is derived from an EMBL/GenBank/DDBJ whole genome shotgun (WGS) entry which is preliminary data.</text>
</comment>
<feature type="compositionally biased region" description="Polar residues" evidence="1">
    <location>
        <begin position="264"/>
        <end position="277"/>
    </location>
</feature>
<evidence type="ECO:0000313" key="4">
    <source>
        <dbReference type="Proteomes" id="UP001139068"/>
    </source>
</evidence>
<organism evidence="3 4">
    <name type="scientific">Candidatus Mycolicibacterium alkanivorans</name>
    <dbReference type="NCBI Taxonomy" id="2954114"/>
    <lineage>
        <taxon>Bacteria</taxon>
        <taxon>Bacillati</taxon>
        <taxon>Actinomycetota</taxon>
        <taxon>Actinomycetes</taxon>
        <taxon>Mycobacteriales</taxon>
        <taxon>Mycobacteriaceae</taxon>
        <taxon>Mycolicibacterium</taxon>
    </lineage>
</organism>
<proteinExistence type="predicted"/>
<feature type="region of interest" description="Disordered" evidence="1">
    <location>
        <begin position="264"/>
        <end position="285"/>
    </location>
</feature>
<gene>
    <name evidence="3" type="ORF">K9U37_03470</name>
</gene>
<dbReference type="RefSeq" id="WP_243070536.1">
    <property type="nucleotide sequence ID" value="NZ_JAIVFL010000001.1"/>
</dbReference>
<dbReference type="Proteomes" id="UP001139068">
    <property type="component" value="Unassembled WGS sequence"/>
</dbReference>
<dbReference type="InterPro" id="IPR009492">
    <property type="entry name" value="TniQ"/>
</dbReference>
<evidence type="ECO:0000259" key="2">
    <source>
        <dbReference type="Pfam" id="PF06527"/>
    </source>
</evidence>
<protein>
    <submittedName>
        <fullName evidence="3">TniQ family protein</fullName>
    </submittedName>
</protein>
<feature type="domain" description="TniQ" evidence="2">
    <location>
        <begin position="2"/>
        <end position="138"/>
    </location>
</feature>
<evidence type="ECO:0000256" key="1">
    <source>
        <dbReference type="SAM" id="MobiDB-lite"/>
    </source>
</evidence>
<dbReference type="EMBL" id="JAIVFL010000001">
    <property type="protein sequence ID" value="MCI4674057.1"/>
    <property type="molecule type" value="Genomic_DNA"/>
</dbReference>
<evidence type="ECO:0000313" key="3">
    <source>
        <dbReference type="EMBL" id="MCI4674057.1"/>
    </source>
</evidence>